<evidence type="ECO:0000259" key="8">
    <source>
        <dbReference type="PROSITE" id="PS50011"/>
    </source>
</evidence>
<sequence>MVSDETLHHLFASNQSSLSIGKHIRDVYERLLDEKSRLVDEKSRLVDEKSRLVDADSRSFELLEKLYASLLNEHQQIKRELMYFKGVLHSRGLMEEFRGYLRGLLQPNTTTPMSTKKMYSKMIDVAFNPSMTTSILISMVPDMFLCFGINSNNISDSEKTKMSNQLVQELDHLYSSLSESIHSMKMARHSRDFVICSDNLTNIQICLIKCMARHYLRLDESEIRLVKNLGASNDRRLGLIPSTNNLADYTVTTDLKTIRAMGSCNFPHVIKFYAGLIDKKESQIVICIEAYDTSMKKFYTTMHKMKETKHLDILLKCMINHIVDALQFLKSKGILHRDVKLLNILVKQDRITFKLYDFGIFSQLTNSVAHTMMKGTQPERIDATQAPKGYGI</sequence>
<evidence type="ECO:0000256" key="6">
    <source>
        <dbReference type="ARBA" id="ARBA00038999"/>
    </source>
</evidence>
<gene>
    <name evidence="10" type="ORF">JXQ802_LOCUS45614</name>
    <name evidence="9" type="ORF">PYM288_LOCUS29987</name>
</gene>
<dbReference type="EMBL" id="CAJNOH010002609">
    <property type="protein sequence ID" value="CAF1302497.1"/>
    <property type="molecule type" value="Genomic_DNA"/>
</dbReference>
<proteinExistence type="inferred from homology"/>
<evidence type="ECO:0000256" key="5">
    <source>
        <dbReference type="ARBA" id="ARBA00038035"/>
    </source>
</evidence>
<dbReference type="Pfam" id="PF00069">
    <property type="entry name" value="Pkinase"/>
    <property type="match status" value="1"/>
</dbReference>
<evidence type="ECO:0000313" key="12">
    <source>
        <dbReference type="Proteomes" id="UP000663870"/>
    </source>
</evidence>
<evidence type="ECO:0000256" key="7">
    <source>
        <dbReference type="SAM" id="Coils"/>
    </source>
</evidence>
<evidence type="ECO:0000256" key="4">
    <source>
        <dbReference type="ARBA" id="ARBA00022840"/>
    </source>
</evidence>
<dbReference type="Proteomes" id="UP000663854">
    <property type="component" value="Unassembled WGS sequence"/>
</dbReference>
<keyword evidence="3" id="KW-0418">Kinase</keyword>
<dbReference type="SUPFAM" id="SSF56112">
    <property type="entry name" value="Protein kinase-like (PK-like)"/>
    <property type="match status" value="1"/>
</dbReference>
<comment type="caution">
    <text evidence="9">The sequence shown here is derived from an EMBL/GenBank/DDBJ whole genome shotgun (WGS) entry which is preliminary data.</text>
</comment>
<keyword evidence="7" id="KW-0175">Coiled coil</keyword>
<dbReference type="EMBL" id="CAJNOL010003829">
    <property type="protein sequence ID" value="CAF1575341.1"/>
    <property type="molecule type" value="Genomic_DNA"/>
</dbReference>
<dbReference type="AlphaFoldDB" id="A0A815DL74"/>
<dbReference type="EC" id="2.7.12.2" evidence="6"/>
<reference evidence="9" key="1">
    <citation type="submission" date="2021-02" db="EMBL/GenBank/DDBJ databases">
        <authorList>
            <person name="Nowell W R."/>
        </authorList>
    </citation>
    <scope>NUCLEOTIDE SEQUENCE</scope>
</reference>
<comment type="similarity">
    <text evidence="5">Belongs to the protein kinase superfamily. STE Ser/Thr protein kinase family. MAP kinase kinase subfamily.</text>
</comment>
<keyword evidence="4" id="KW-0067">ATP-binding</keyword>
<dbReference type="Proteomes" id="UP000663870">
    <property type="component" value="Unassembled WGS sequence"/>
</dbReference>
<organism evidence="9 11">
    <name type="scientific">Rotaria sordida</name>
    <dbReference type="NCBI Taxonomy" id="392033"/>
    <lineage>
        <taxon>Eukaryota</taxon>
        <taxon>Metazoa</taxon>
        <taxon>Spiralia</taxon>
        <taxon>Gnathifera</taxon>
        <taxon>Rotifera</taxon>
        <taxon>Eurotatoria</taxon>
        <taxon>Bdelloidea</taxon>
        <taxon>Philodinida</taxon>
        <taxon>Philodinidae</taxon>
        <taxon>Rotaria</taxon>
    </lineage>
</organism>
<dbReference type="GO" id="GO:0005524">
    <property type="term" value="F:ATP binding"/>
    <property type="evidence" value="ECO:0007669"/>
    <property type="project" value="UniProtKB-KW"/>
</dbReference>
<protein>
    <recommendedName>
        <fullName evidence="6">mitogen-activated protein kinase kinase</fullName>
        <ecNumber evidence="6">2.7.12.2</ecNumber>
    </recommendedName>
</protein>
<dbReference type="InterPro" id="IPR008271">
    <property type="entry name" value="Ser/Thr_kinase_AS"/>
</dbReference>
<feature type="domain" description="Protein kinase" evidence="8">
    <location>
        <begin position="167"/>
        <end position="392"/>
    </location>
</feature>
<evidence type="ECO:0000256" key="2">
    <source>
        <dbReference type="ARBA" id="ARBA00022741"/>
    </source>
</evidence>
<evidence type="ECO:0000313" key="10">
    <source>
        <dbReference type="EMBL" id="CAF1575341.1"/>
    </source>
</evidence>
<evidence type="ECO:0000313" key="11">
    <source>
        <dbReference type="Proteomes" id="UP000663854"/>
    </source>
</evidence>
<dbReference type="GO" id="GO:0004708">
    <property type="term" value="F:MAP kinase kinase activity"/>
    <property type="evidence" value="ECO:0007669"/>
    <property type="project" value="UniProtKB-EC"/>
</dbReference>
<keyword evidence="1" id="KW-0808">Transferase</keyword>
<dbReference type="Gene3D" id="1.10.510.10">
    <property type="entry name" value="Transferase(Phosphotransferase) domain 1"/>
    <property type="match status" value="1"/>
</dbReference>
<dbReference type="InterPro" id="IPR000719">
    <property type="entry name" value="Prot_kinase_dom"/>
</dbReference>
<name>A0A815DL74_9BILA</name>
<keyword evidence="2" id="KW-0547">Nucleotide-binding</keyword>
<dbReference type="PANTHER" id="PTHR48013">
    <property type="entry name" value="DUAL SPECIFICITY MITOGEN-ACTIVATED PROTEIN KINASE KINASE 5-RELATED"/>
    <property type="match status" value="1"/>
</dbReference>
<evidence type="ECO:0000313" key="9">
    <source>
        <dbReference type="EMBL" id="CAF1302497.1"/>
    </source>
</evidence>
<dbReference type="InterPro" id="IPR011009">
    <property type="entry name" value="Kinase-like_dom_sf"/>
</dbReference>
<evidence type="ECO:0000256" key="1">
    <source>
        <dbReference type="ARBA" id="ARBA00022679"/>
    </source>
</evidence>
<keyword evidence="12" id="KW-1185">Reference proteome</keyword>
<dbReference type="PROSITE" id="PS50011">
    <property type="entry name" value="PROTEIN_KINASE_DOM"/>
    <property type="match status" value="1"/>
</dbReference>
<dbReference type="PANTHER" id="PTHR48013:SF15">
    <property type="entry name" value="DUAL SPECIFICITY MITOGEN-ACTIVATED PROTEIN KINASE KINASE 4"/>
    <property type="match status" value="1"/>
</dbReference>
<feature type="coiled-coil region" evidence="7">
    <location>
        <begin position="28"/>
        <end position="80"/>
    </location>
</feature>
<accession>A0A815DL74</accession>
<dbReference type="PROSITE" id="PS00108">
    <property type="entry name" value="PROTEIN_KINASE_ST"/>
    <property type="match status" value="1"/>
</dbReference>
<evidence type="ECO:0000256" key="3">
    <source>
        <dbReference type="ARBA" id="ARBA00022777"/>
    </source>
</evidence>